<comment type="similarity">
    <text evidence="1">Belongs to the tpcK family.</text>
</comment>
<sequence>MADKIVCVVAYPSNTKDGKPARFDMDYYLKTHMGEIIERDWKPFGMGKWTVASFGAEDSLDGKRPPYMVTATIEWDKVDDLKQALAKGSEASGKDVANYTDVFPEIWVSRVTGTSAGGS</sequence>
<evidence type="ECO:0000256" key="1">
    <source>
        <dbReference type="ARBA" id="ARBA00005986"/>
    </source>
</evidence>
<evidence type="ECO:0000313" key="3">
    <source>
        <dbReference type="Proteomes" id="UP000053411"/>
    </source>
</evidence>
<proteinExistence type="inferred from homology"/>
<evidence type="ECO:0000313" key="2">
    <source>
        <dbReference type="EMBL" id="KIX97488.1"/>
    </source>
</evidence>
<dbReference type="InterPro" id="IPR009799">
    <property type="entry name" value="EthD_dom"/>
</dbReference>
<gene>
    <name evidence="2" type="ORF">Z520_06940</name>
</gene>
<reference evidence="2 3" key="1">
    <citation type="submission" date="2015-01" db="EMBL/GenBank/DDBJ databases">
        <title>The Genome Sequence of Fonsecaea multimorphosa CBS 102226.</title>
        <authorList>
            <consortium name="The Broad Institute Genomics Platform"/>
            <person name="Cuomo C."/>
            <person name="de Hoog S."/>
            <person name="Gorbushina A."/>
            <person name="Stielow B."/>
            <person name="Teixiera M."/>
            <person name="Abouelleil A."/>
            <person name="Chapman S.B."/>
            <person name="Priest M."/>
            <person name="Young S.K."/>
            <person name="Wortman J."/>
            <person name="Nusbaum C."/>
            <person name="Birren B."/>
        </authorList>
    </citation>
    <scope>NUCLEOTIDE SEQUENCE [LARGE SCALE GENOMIC DNA]</scope>
    <source>
        <strain evidence="2 3">CBS 102226</strain>
    </source>
</reference>
<dbReference type="Proteomes" id="UP000053411">
    <property type="component" value="Unassembled WGS sequence"/>
</dbReference>
<dbReference type="EMBL" id="KN848074">
    <property type="protein sequence ID" value="KIX97488.1"/>
    <property type="molecule type" value="Genomic_DNA"/>
</dbReference>
<dbReference type="GO" id="GO:0016491">
    <property type="term" value="F:oxidoreductase activity"/>
    <property type="evidence" value="ECO:0007669"/>
    <property type="project" value="InterPro"/>
</dbReference>
<dbReference type="SUPFAM" id="SSF54909">
    <property type="entry name" value="Dimeric alpha+beta barrel"/>
    <property type="match status" value="1"/>
</dbReference>
<dbReference type="AlphaFoldDB" id="A0A0D2KLG9"/>
<keyword evidence="3" id="KW-1185">Reference proteome</keyword>
<dbReference type="RefSeq" id="XP_016631611.1">
    <property type="nucleotide sequence ID" value="XM_016777440.1"/>
</dbReference>
<dbReference type="NCBIfam" id="TIGR02118">
    <property type="entry name" value="EthD family reductase"/>
    <property type="match status" value="1"/>
</dbReference>
<dbReference type="InterPro" id="IPR011008">
    <property type="entry name" value="Dimeric_a/b-barrel"/>
</dbReference>
<organism evidence="2 3">
    <name type="scientific">Fonsecaea multimorphosa CBS 102226</name>
    <dbReference type="NCBI Taxonomy" id="1442371"/>
    <lineage>
        <taxon>Eukaryota</taxon>
        <taxon>Fungi</taxon>
        <taxon>Dikarya</taxon>
        <taxon>Ascomycota</taxon>
        <taxon>Pezizomycotina</taxon>
        <taxon>Eurotiomycetes</taxon>
        <taxon>Chaetothyriomycetidae</taxon>
        <taxon>Chaetothyriales</taxon>
        <taxon>Herpotrichiellaceae</taxon>
        <taxon>Fonsecaea</taxon>
    </lineage>
</organism>
<name>A0A0D2KLG9_9EURO</name>
<protein>
    <recommendedName>
        <fullName evidence="4">EthD domain-containing protein</fullName>
    </recommendedName>
</protein>
<dbReference type="GeneID" id="27712686"/>
<dbReference type="Gene3D" id="3.30.70.100">
    <property type="match status" value="1"/>
</dbReference>
<dbReference type="VEuPathDB" id="FungiDB:Z520_06940"/>
<dbReference type="OrthoDB" id="4892971at2759"/>
<dbReference type="PANTHER" id="PTHR40260:SF2">
    <property type="entry name" value="BLR8190 PROTEIN"/>
    <property type="match status" value="1"/>
</dbReference>
<dbReference type="PANTHER" id="PTHR40260">
    <property type="entry name" value="BLR8190 PROTEIN"/>
    <property type="match status" value="1"/>
</dbReference>
<evidence type="ECO:0008006" key="4">
    <source>
        <dbReference type="Google" id="ProtNLM"/>
    </source>
</evidence>
<accession>A0A0D2KLG9</accession>